<dbReference type="EMBL" id="AP019860">
    <property type="protein sequence ID" value="BBM84492.1"/>
    <property type="molecule type" value="Genomic_DNA"/>
</dbReference>
<dbReference type="AlphaFoldDB" id="A0A5S9F4Q9"/>
<dbReference type="KEGG" id="uam:UABAM_02853"/>
<gene>
    <name evidence="1" type="ORF">UABAM_02853</name>
</gene>
<proteinExistence type="predicted"/>
<accession>A0A5S9F4Q9</accession>
<dbReference type="Proteomes" id="UP000326354">
    <property type="component" value="Chromosome"/>
</dbReference>
<evidence type="ECO:0000313" key="2">
    <source>
        <dbReference type="Proteomes" id="UP000326354"/>
    </source>
</evidence>
<dbReference type="RefSeq" id="WP_151968641.1">
    <property type="nucleotide sequence ID" value="NZ_AP019860.1"/>
</dbReference>
<reference evidence="1 2" key="1">
    <citation type="submission" date="2019-08" db="EMBL/GenBank/DDBJ databases">
        <title>Complete genome sequence of Candidatus Uab amorphum.</title>
        <authorList>
            <person name="Shiratori T."/>
            <person name="Suzuki S."/>
            <person name="Kakizawa Y."/>
            <person name="Ishida K."/>
        </authorList>
    </citation>
    <scope>NUCLEOTIDE SEQUENCE [LARGE SCALE GENOMIC DNA]</scope>
    <source>
        <strain evidence="1 2">SRT547</strain>
    </source>
</reference>
<organism evidence="1 2">
    <name type="scientific">Uabimicrobium amorphum</name>
    <dbReference type="NCBI Taxonomy" id="2596890"/>
    <lineage>
        <taxon>Bacteria</taxon>
        <taxon>Pseudomonadati</taxon>
        <taxon>Planctomycetota</taxon>
        <taxon>Candidatus Uabimicrobiia</taxon>
        <taxon>Candidatus Uabimicrobiales</taxon>
        <taxon>Candidatus Uabimicrobiaceae</taxon>
        <taxon>Candidatus Uabimicrobium</taxon>
    </lineage>
</organism>
<dbReference type="OrthoDB" id="9101001at2"/>
<evidence type="ECO:0000313" key="1">
    <source>
        <dbReference type="EMBL" id="BBM84492.1"/>
    </source>
</evidence>
<keyword evidence="2" id="KW-1185">Reference proteome</keyword>
<protein>
    <submittedName>
        <fullName evidence="1">Uncharacterized protein</fullName>
    </submittedName>
</protein>
<name>A0A5S9F4Q9_UABAM</name>
<sequence length="489" mass="52250">MSTEIPYDPSLALGNIVPDEKLKVLEAISALQTPIDAAQGELNSAIMLKRKLQMTMNDLVNMGIDTSELNDSIAKVGGEILDAAKKYAKVSVDALPKVAAQKAKIAQVSDSLESPIDYNRSQIKLEPLSSDSIHMDSQYFSFAETGQSSESSMAALKSFVSASTSFLGDKYSAQASASAQSQVSHQREHHDIEGTLVITANCTHKQASVFAPFYIDVDKGIRVWNRLFPDDMIKTNSGASMAAIAAKQETKDEKSFNLISGATYGSCFIGMVHVLKQSGTESSQQMYSAAAGLQAQMEVGSWFGSYEGGFGVSSSFSNSAKSLLSQQSISSHVSLVTVGVIPCIKANNVDVVVKQFANFSPDAMMGELQTMQNATAGEQQTVTSEASDNKTRGQIAAMKATTIKSCVSAVQDGDKESNKMLDVNSLMTAFEDYVQKAIAGQAGVPITYFLKPITAAQLAQMWVAKYLPGEYVTSAGDDSAPKEPGDDKK</sequence>